<feature type="transmembrane region" description="Helical" evidence="8">
    <location>
        <begin position="228"/>
        <end position="250"/>
    </location>
</feature>
<feature type="transmembrane region" description="Helical" evidence="8">
    <location>
        <begin position="142"/>
        <end position="170"/>
    </location>
</feature>
<feature type="transmembrane region" description="Helical" evidence="8">
    <location>
        <begin position="553"/>
        <end position="575"/>
    </location>
</feature>
<dbReference type="GO" id="GO:0055085">
    <property type="term" value="P:transmembrane transport"/>
    <property type="evidence" value="ECO:0007669"/>
    <property type="project" value="InterPro"/>
</dbReference>
<keyword evidence="3" id="KW-1003">Cell membrane</keyword>
<dbReference type="PANTHER" id="PTHR43357">
    <property type="entry name" value="INNER MEMBRANE ABC TRANSPORTER PERMEASE PROTEIN YDCV"/>
    <property type="match status" value="1"/>
</dbReference>
<evidence type="ECO:0000256" key="5">
    <source>
        <dbReference type="ARBA" id="ARBA00022692"/>
    </source>
</evidence>
<feature type="transmembrane region" description="Helical" evidence="8">
    <location>
        <begin position="640"/>
        <end position="663"/>
    </location>
</feature>
<dbReference type="KEGG" id="tcb:TCARB_1202"/>
<dbReference type="InterPro" id="IPR000515">
    <property type="entry name" value="MetI-like"/>
</dbReference>
<feature type="transmembrane region" description="Helical" evidence="8">
    <location>
        <begin position="349"/>
        <end position="373"/>
    </location>
</feature>
<dbReference type="STRING" id="697581.TCARB_1202"/>
<evidence type="ECO:0000256" key="8">
    <source>
        <dbReference type="RuleBase" id="RU363032"/>
    </source>
</evidence>
<keyword evidence="2 8" id="KW-0813">Transport</keyword>
<evidence type="ECO:0000259" key="9">
    <source>
        <dbReference type="PROSITE" id="PS50928"/>
    </source>
</evidence>
<protein>
    <submittedName>
        <fullName evidence="10">Ferric iron ABC transporter, permease protein</fullName>
    </submittedName>
</protein>
<comment type="similarity">
    <text evidence="8">Belongs to the binding-protein-dependent transport system permease family.</text>
</comment>
<dbReference type="CDD" id="cd06261">
    <property type="entry name" value="TM_PBP2"/>
    <property type="match status" value="2"/>
</dbReference>
<reference evidence="11" key="1">
    <citation type="book" date="2010" name="EXTREMOPHILES" publisher="0:0-0">
        <title>Complete genome sequences of ten hyperthermophilic archaea reveal their metabolic capabilities and possible ecological roles.</title>
        <editorList>
            <person name="?"/>
        </editorList>
        <authorList>
            <person name="Ravin N.V."/>
            <person name="Mardanov A.V."/>
            <person name="Bonch-Osmolovskaya E.A."/>
            <person name="Skryabin K.G."/>
        </authorList>
    </citation>
    <scope>NUCLEOTIDE SEQUENCE [LARGE SCALE GENOMIC DNA]</scope>
    <source>
        <strain evidence="11">1505</strain>
    </source>
</reference>
<dbReference type="PROSITE" id="PS50928">
    <property type="entry name" value="ABC_TM1"/>
    <property type="match status" value="2"/>
</dbReference>
<feature type="transmembrane region" description="Helical" evidence="8">
    <location>
        <begin position="587"/>
        <end position="605"/>
    </location>
</feature>
<dbReference type="InterPro" id="IPR035906">
    <property type="entry name" value="MetI-like_sf"/>
</dbReference>
<evidence type="ECO:0000256" key="4">
    <source>
        <dbReference type="ARBA" id="ARBA00022519"/>
    </source>
</evidence>
<feature type="domain" description="ABC transmembrane type-1" evidence="9">
    <location>
        <begin position="516"/>
        <end position="721"/>
    </location>
</feature>
<feature type="transmembrane region" description="Helical" evidence="8">
    <location>
        <begin position="66"/>
        <end position="85"/>
    </location>
</feature>
<dbReference type="RefSeq" id="WP_020961818.1">
    <property type="nucleotide sequence ID" value="NZ_CP007493.1"/>
</dbReference>
<feature type="transmembrane region" description="Helical" evidence="8">
    <location>
        <begin position="91"/>
        <end position="109"/>
    </location>
</feature>
<name>A0A3G1A5V2_9CREN</name>
<evidence type="ECO:0000313" key="11">
    <source>
        <dbReference type="Proteomes" id="UP000266720"/>
    </source>
</evidence>
<feature type="transmembrane region" description="Helical" evidence="8">
    <location>
        <begin position="410"/>
        <end position="431"/>
    </location>
</feature>
<dbReference type="GeneID" id="16572770"/>
<comment type="subcellular location">
    <subcellularLocation>
        <location evidence="1">Cell inner membrane</location>
        <topology evidence="1">Multi-pass membrane protein</topology>
    </subcellularLocation>
    <subcellularLocation>
        <location evidence="8">Cell membrane</location>
        <topology evidence="8">Multi-pass membrane protein</topology>
    </subcellularLocation>
</comment>
<feature type="transmembrane region" description="Helical" evidence="8">
    <location>
        <begin position="12"/>
        <end position="30"/>
    </location>
</feature>
<keyword evidence="4" id="KW-0997">Cell inner membrane</keyword>
<feature type="domain" description="ABC transmembrane type-1" evidence="9">
    <location>
        <begin position="224"/>
        <end position="427"/>
    </location>
</feature>
<keyword evidence="7 8" id="KW-0472">Membrane</keyword>
<dbReference type="PANTHER" id="PTHR43357:SF3">
    <property type="entry name" value="FE(3+)-TRANSPORT SYSTEM PERMEASE PROTEIN FBPB 2"/>
    <property type="match status" value="1"/>
</dbReference>
<dbReference type="Pfam" id="PF00528">
    <property type="entry name" value="BPD_transp_1"/>
    <property type="match status" value="2"/>
</dbReference>
<feature type="transmembrane region" description="Helical" evidence="8">
    <location>
        <begin position="520"/>
        <end position="541"/>
    </location>
</feature>
<dbReference type="Gene3D" id="1.10.3720.10">
    <property type="entry name" value="MetI-like"/>
    <property type="match status" value="2"/>
</dbReference>
<feature type="transmembrane region" description="Helical" evidence="8">
    <location>
        <begin position="452"/>
        <end position="485"/>
    </location>
</feature>
<organism evidence="10 11">
    <name type="scientific">Thermofilum adornatum 1505</name>
    <dbReference type="NCBI Taxonomy" id="697581"/>
    <lineage>
        <taxon>Archaea</taxon>
        <taxon>Thermoproteota</taxon>
        <taxon>Thermoprotei</taxon>
        <taxon>Thermofilales</taxon>
        <taxon>Thermofilaceae</taxon>
        <taxon>Thermofilum</taxon>
    </lineage>
</organism>
<dbReference type="Proteomes" id="UP000266720">
    <property type="component" value="Chromosome"/>
</dbReference>
<sequence>MGLLMRLGRNSIWVVGIALALTYEFFYIFSLEGITSLLLLLLGILLGPIILRLGYDYRWIKFSSTLSFLSIFSFIYNFFIFLINIPSIPKAFGFFLLPLLSTSATGYLYEKLSNLREARRVRAKAVPLSRRLRSVLYQLDPVMWLFILLSAFILVTFLVTPILLVLIGAFQPPAGLPWYANFQRIFSSRDYVRLELLPGEQAITAVPYGESVLYIIKGVNYGILLNSLLNSLVVTISATVLGIIVAFIIARYSFPGKELLRLLSMIPLFVTPFVNSYVVKILFSEYGPVSMITSKLFGWSIRIDGLAGVALAQIISFYPIVFMNAYSAFLNIDPSTEEQGENLGAKGFYLFRTVTFPLALPGIVAGAIIVYIFSIEDVGAPLIFQEWNLMSAQIFKGFITQTGIVSPESAALGFVMLFIAVMGFLAIRNYVGMRSYAMISRGGRLVSRQRPLGKLGLLAVYLLVFPFVLVTVFPQIGVFLLAFNIMPPRGFSLSFSSLSLDYFEKLFLDPGIFNYIRNTLIYATLSVVTAVLLAIMVGYSVSRVKVKWLSNLLDTLATIPLAIPGLVIALGYYFFFTRFFAKTPLDPASIGAFQAWVVLVIAYSIRKLPYVVRSVFAGFQQVHEGLEEAALNLGATRSKVIFGVVLPFIISYVFSGAVLGFIYMATEVSTSITIGNFNPSQAPMTYYMMNVYKGGSPIGVQIAAAMGVLLILIQLVAILIVVRVFKQRYAFIGI</sequence>
<feature type="transmembrane region" description="Helical" evidence="8">
    <location>
        <begin position="36"/>
        <end position="54"/>
    </location>
</feature>
<gene>
    <name evidence="10" type="ORF">TCARB_1202</name>
</gene>
<evidence type="ECO:0000256" key="7">
    <source>
        <dbReference type="ARBA" id="ARBA00023136"/>
    </source>
</evidence>
<evidence type="ECO:0000256" key="1">
    <source>
        <dbReference type="ARBA" id="ARBA00004429"/>
    </source>
</evidence>
<dbReference type="EMBL" id="CP007493">
    <property type="protein sequence ID" value="AJB42250.1"/>
    <property type="molecule type" value="Genomic_DNA"/>
</dbReference>
<feature type="transmembrane region" description="Helical" evidence="8">
    <location>
        <begin position="262"/>
        <end position="283"/>
    </location>
</feature>
<feature type="transmembrane region" description="Helical" evidence="8">
    <location>
        <begin position="303"/>
        <end position="329"/>
    </location>
</feature>
<dbReference type="AlphaFoldDB" id="A0A3G1A5V2"/>
<proteinExistence type="inferred from homology"/>
<evidence type="ECO:0000256" key="6">
    <source>
        <dbReference type="ARBA" id="ARBA00022989"/>
    </source>
</evidence>
<evidence type="ECO:0000256" key="3">
    <source>
        <dbReference type="ARBA" id="ARBA00022475"/>
    </source>
</evidence>
<evidence type="ECO:0000256" key="2">
    <source>
        <dbReference type="ARBA" id="ARBA00022448"/>
    </source>
</evidence>
<keyword evidence="5 8" id="KW-0812">Transmembrane</keyword>
<dbReference type="SUPFAM" id="SSF161098">
    <property type="entry name" value="MetI-like"/>
    <property type="match status" value="2"/>
</dbReference>
<evidence type="ECO:0000313" key="10">
    <source>
        <dbReference type="EMBL" id="AJB42250.1"/>
    </source>
</evidence>
<keyword evidence="6 8" id="KW-1133">Transmembrane helix</keyword>
<feature type="transmembrane region" description="Helical" evidence="8">
    <location>
        <begin position="698"/>
        <end position="722"/>
    </location>
</feature>
<accession>A0A3G1A5V2</accession>
<dbReference type="GO" id="GO:0005886">
    <property type="term" value="C:plasma membrane"/>
    <property type="evidence" value="ECO:0007669"/>
    <property type="project" value="UniProtKB-SubCell"/>
</dbReference>